<dbReference type="Pfam" id="PF20981">
    <property type="entry name" value="AAR2_1st"/>
    <property type="match status" value="1"/>
</dbReference>
<dbReference type="FunFam" id="2.60.34.20:FF:000001">
    <property type="entry name" value="protein AAR2 homolog"/>
    <property type="match status" value="1"/>
</dbReference>
<sequence>MKSPYTVHIDPDKARELAESGAILLLLDVPHGTVVGIDQQAYVVGPDFKGVKMIPPGVHFVSSNAVSRGTTQGSSDVAPTVSNFVEVALRQVVIRRWNKEEELLLPLEDADEEARLAQAARAFQFDASLAPYNLAMLQQWRSLSRCITAALIQKVAPVNGASLSVTTEADPSERGPRTAAEERLAQQLQSKASVTPVLPKSASGAANGSSNGNSAGQPVSTQPALKVAPESCDVVETEQTCLQQPSVETGSKASHARPGGEGKLSPSGADRMEQQRASHSGRGVGRCFYTRVPKSVTVSHVGSAVAVIAVLQTDG</sequence>
<feature type="compositionally biased region" description="Low complexity" evidence="1">
    <location>
        <begin position="201"/>
        <end position="216"/>
    </location>
</feature>
<feature type="compositionally biased region" description="Basic and acidic residues" evidence="1">
    <location>
        <begin position="171"/>
        <end position="184"/>
    </location>
</feature>
<dbReference type="CDD" id="cd13777">
    <property type="entry name" value="Aar2_N"/>
    <property type="match status" value="1"/>
</dbReference>
<evidence type="ECO:0000313" key="4">
    <source>
        <dbReference type="Proteomes" id="UP001314263"/>
    </source>
</evidence>
<feature type="region of interest" description="Disordered" evidence="1">
    <location>
        <begin position="165"/>
        <end position="224"/>
    </location>
</feature>
<feature type="region of interest" description="Disordered" evidence="1">
    <location>
        <begin position="239"/>
        <end position="280"/>
    </location>
</feature>
<organism evidence="3 4">
    <name type="scientific">Coccomyxa viridis</name>
    <dbReference type="NCBI Taxonomy" id="1274662"/>
    <lineage>
        <taxon>Eukaryota</taxon>
        <taxon>Viridiplantae</taxon>
        <taxon>Chlorophyta</taxon>
        <taxon>core chlorophytes</taxon>
        <taxon>Trebouxiophyceae</taxon>
        <taxon>Trebouxiophyceae incertae sedis</taxon>
        <taxon>Coccomyxaceae</taxon>
        <taxon>Coccomyxa</taxon>
    </lineage>
</organism>
<feature type="compositionally biased region" description="Polar residues" evidence="1">
    <location>
        <begin position="239"/>
        <end position="252"/>
    </location>
</feature>
<protein>
    <recommendedName>
        <fullName evidence="2">AAR2 N-terminal domain-containing protein</fullName>
    </recommendedName>
</protein>
<reference evidence="3 4" key="1">
    <citation type="submission" date="2023-10" db="EMBL/GenBank/DDBJ databases">
        <authorList>
            <person name="Maclean D."/>
            <person name="Macfadyen A."/>
        </authorList>
    </citation>
    <scope>NUCLEOTIDE SEQUENCE [LARGE SCALE GENOMIC DNA]</scope>
</reference>
<evidence type="ECO:0000256" key="1">
    <source>
        <dbReference type="SAM" id="MobiDB-lite"/>
    </source>
</evidence>
<name>A0AAV1I9X2_9CHLO</name>
<dbReference type="Gene3D" id="2.60.34.20">
    <property type="match status" value="1"/>
</dbReference>
<dbReference type="InterPro" id="IPR033647">
    <property type="entry name" value="Aar2_N"/>
</dbReference>
<dbReference type="InterPro" id="IPR007946">
    <property type="entry name" value="AAR2"/>
</dbReference>
<dbReference type="Proteomes" id="UP001314263">
    <property type="component" value="Unassembled WGS sequence"/>
</dbReference>
<dbReference type="GO" id="GO:0000244">
    <property type="term" value="P:spliceosomal tri-snRNP complex assembly"/>
    <property type="evidence" value="ECO:0007669"/>
    <property type="project" value="TreeGrafter"/>
</dbReference>
<dbReference type="PANTHER" id="PTHR12689:SF4">
    <property type="entry name" value="PROTEIN AAR2 HOMOLOG"/>
    <property type="match status" value="1"/>
</dbReference>
<dbReference type="EMBL" id="CAUYUE010000007">
    <property type="protein sequence ID" value="CAK0783012.1"/>
    <property type="molecule type" value="Genomic_DNA"/>
</dbReference>
<dbReference type="PANTHER" id="PTHR12689">
    <property type="entry name" value="A1 CISTRON SPLICING FACTOR AAR2-RELATED"/>
    <property type="match status" value="1"/>
</dbReference>
<keyword evidence="4" id="KW-1185">Reference proteome</keyword>
<gene>
    <name evidence="3" type="ORF">CVIRNUC_006207</name>
</gene>
<accession>A0AAV1I9X2</accession>
<comment type="caution">
    <text evidence="3">The sequence shown here is derived from an EMBL/GenBank/DDBJ whole genome shotgun (WGS) entry which is preliminary data.</text>
</comment>
<evidence type="ECO:0000313" key="3">
    <source>
        <dbReference type="EMBL" id="CAK0783012.1"/>
    </source>
</evidence>
<dbReference type="AlphaFoldDB" id="A0AAV1I9X2"/>
<dbReference type="InterPro" id="IPR038516">
    <property type="entry name" value="AAR2_N_sf"/>
</dbReference>
<feature type="domain" description="AAR2 N-terminal" evidence="2">
    <location>
        <begin position="21"/>
        <end position="157"/>
    </location>
</feature>
<evidence type="ECO:0000259" key="2">
    <source>
        <dbReference type="Pfam" id="PF20981"/>
    </source>
</evidence>
<proteinExistence type="predicted"/>